<name>A0A6J5L413_9CAUD</name>
<dbReference type="SUPFAM" id="SSF160719">
    <property type="entry name" value="gpW/gp25-like"/>
    <property type="match status" value="1"/>
</dbReference>
<proteinExistence type="predicted"/>
<feature type="domain" description="IraD/Gp25-like" evidence="1">
    <location>
        <begin position="29"/>
        <end position="116"/>
    </location>
</feature>
<protein>
    <submittedName>
        <fullName evidence="2">COG3628 Phage baseplate assembly protein W</fullName>
    </submittedName>
</protein>
<accession>A0A6J5L413</accession>
<dbReference type="Pfam" id="PF04965">
    <property type="entry name" value="GPW_gp25"/>
    <property type="match status" value="1"/>
</dbReference>
<dbReference type="InterPro" id="IPR007048">
    <property type="entry name" value="IraD/Gp25-like"/>
</dbReference>
<dbReference type="Gene3D" id="3.10.450.40">
    <property type="match status" value="1"/>
</dbReference>
<dbReference type="EMBL" id="LR796208">
    <property type="protein sequence ID" value="CAB4126709.1"/>
    <property type="molecule type" value="Genomic_DNA"/>
</dbReference>
<reference evidence="2" key="1">
    <citation type="submission" date="2020-04" db="EMBL/GenBank/DDBJ databases">
        <authorList>
            <person name="Chiriac C."/>
            <person name="Salcher M."/>
            <person name="Ghai R."/>
            <person name="Kavagutti S V."/>
        </authorList>
    </citation>
    <scope>NUCLEOTIDE SEQUENCE</scope>
</reference>
<organism evidence="2">
    <name type="scientific">uncultured Caudovirales phage</name>
    <dbReference type="NCBI Taxonomy" id="2100421"/>
    <lineage>
        <taxon>Viruses</taxon>
        <taxon>Duplodnaviria</taxon>
        <taxon>Heunggongvirae</taxon>
        <taxon>Uroviricota</taxon>
        <taxon>Caudoviricetes</taxon>
        <taxon>Peduoviridae</taxon>
        <taxon>Maltschvirus</taxon>
        <taxon>Maltschvirus maltsch</taxon>
    </lineage>
</organism>
<sequence length="130" mass="14865">MARNTRQFSDIDLNFIAHPITGDINIRYDEDAIKQSVKNLVLTHNYERPFHSDIGSPVHGLLFELTSPLLAITLKKVISDLIFNHEPRVNLIDVIINLKPDNNSIDISIYFTILNTSKPITLDITLERTR</sequence>
<evidence type="ECO:0000313" key="2">
    <source>
        <dbReference type="EMBL" id="CAB4126709.1"/>
    </source>
</evidence>
<evidence type="ECO:0000259" key="1">
    <source>
        <dbReference type="Pfam" id="PF04965"/>
    </source>
</evidence>
<gene>
    <name evidence="2" type="ORF">UFOVP84_16</name>
</gene>